<reference evidence="2" key="1">
    <citation type="submission" date="2016-11" db="EMBL/GenBank/DDBJ databases">
        <authorList>
            <person name="Varghese N."/>
            <person name="Submissions S."/>
        </authorList>
    </citation>
    <scope>NUCLEOTIDE SEQUENCE [LARGE SCALE GENOMIC DNA]</scope>
    <source>
        <strain evidence="2">DSM 16785</strain>
    </source>
</reference>
<dbReference type="Proteomes" id="UP000184334">
    <property type="component" value="Unassembled WGS sequence"/>
</dbReference>
<protein>
    <submittedName>
        <fullName evidence="2">Alkylhydroperoxidase AhpD family core domain-containing protein</fullName>
    </submittedName>
</protein>
<dbReference type="RefSeq" id="WP_072863884.1">
    <property type="nucleotide sequence ID" value="NZ_FQUI01000011.1"/>
</dbReference>
<dbReference type="STRING" id="1122195.SAMN02745164_00901"/>
<dbReference type="EMBL" id="FQUI01000011">
    <property type="protein sequence ID" value="SHE67267.1"/>
    <property type="molecule type" value="Genomic_DNA"/>
</dbReference>
<dbReference type="InterPro" id="IPR003779">
    <property type="entry name" value="CMD-like"/>
</dbReference>
<evidence type="ECO:0000259" key="1">
    <source>
        <dbReference type="Pfam" id="PF02627"/>
    </source>
</evidence>
<dbReference type="Gene3D" id="1.20.1290.10">
    <property type="entry name" value="AhpD-like"/>
    <property type="match status" value="1"/>
</dbReference>
<dbReference type="AlphaFoldDB" id="A0A1M4VEB0"/>
<keyword evidence="3" id="KW-1185">Reference proteome</keyword>
<sequence length="117" mass="13156">MDLKEWRKKTAKTSGALVRMRQQSYSDGALPGKHKLLMALAISAIIKCEPCVKGYVKLAYENGVTEEELLETLDVVMTMGGCPGEEWSMIAYDYWKKINNDNESNTKINNDKEGCCD</sequence>
<dbReference type="InterPro" id="IPR004675">
    <property type="entry name" value="AhpD_core"/>
</dbReference>
<dbReference type="GO" id="GO:0051920">
    <property type="term" value="F:peroxiredoxin activity"/>
    <property type="evidence" value="ECO:0007669"/>
    <property type="project" value="InterPro"/>
</dbReference>
<dbReference type="PANTHER" id="PTHR33930">
    <property type="entry name" value="ALKYL HYDROPEROXIDE REDUCTASE AHPD"/>
    <property type="match status" value="1"/>
</dbReference>
<dbReference type="Pfam" id="PF02627">
    <property type="entry name" value="CMD"/>
    <property type="match status" value="1"/>
</dbReference>
<dbReference type="PANTHER" id="PTHR33930:SF2">
    <property type="entry name" value="BLR3452 PROTEIN"/>
    <property type="match status" value="1"/>
</dbReference>
<proteinExistence type="predicted"/>
<accession>A0A1M4VEB0</accession>
<feature type="domain" description="Carboxymuconolactone decarboxylase-like" evidence="1">
    <location>
        <begin position="16"/>
        <end position="89"/>
    </location>
</feature>
<dbReference type="SUPFAM" id="SSF69118">
    <property type="entry name" value="AhpD-like"/>
    <property type="match status" value="1"/>
</dbReference>
<organism evidence="2 3">
    <name type="scientific">Marinitoga hydrogenitolerans (strain DSM 16785 / JCM 12826 / AT1271)</name>
    <dbReference type="NCBI Taxonomy" id="1122195"/>
    <lineage>
        <taxon>Bacteria</taxon>
        <taxon>Thermotogati</taxon>
        <taxon>Thermotogota</taxon>
        <taxon>Thermotogae</taxon>
        <taxon>Petrotogales</taxon>
        <taxon>Petrotogaceae</taxon>
        <taxon>Marinitoga</taxon>
    </lineage>
</organism>
<comment type="caution">
    <text evidence="2">The sequence shown here is derived from an EMBL/GenBank/DDBJ whole genome shotgun (WGS) entry which is preliminary data.</text>
</comment>
<dbReference type="InterPro" id="IPR029032">
    <property type="entry name" value="AhpD-like"/>
</dbReference>
<evidence type="ECO:0000313" key="3">
    <source>
        <dbReference type="Proteomes" id="UP000184334"/>
    </source>
</evidence>
<gene>
    <name evidence="2" type="ORF">SAMN02745164_00901</name>
</gene>
<name>A0A1M4VEB0_MARH1</name>
<dbReference type="OrthoDB" id="1683318at2"/>
<evidence type="ECO:0000313" key="2">
    <source>
        <dbReference type="EMBL" id="SHE67267.1"/>
    </source>
</evidence>
<dbReference type="NCBIfam" id="TIGR00778">
    <property type="entry name" value="ahpD_dom"/>
    <property type="match status" value="1"/>
</dbReference>